<dbReference type="OrthoDB" id="5868561at2759"/>
<sequence>MWLSAVIVAVIANVLSSVSATIAIGELPSLSLLLFPSHQTKKEFGCYDHMISDEWRQAVLDFHNRNRRMIAEGKQESKPGKMMPVAKDMNELYWDCNIEYNAFLRNCNGNIALPKGYGEVSASIKLANEHCNVTEKAFAALEQLWNEVTKKDLSADPNYDEAEQKNFGIMAFHDTTGFACTYSKCSDKLLCLYNKKPANNGDPLYDKGATGDECLSCQLTCVENLCTQDPYVPGEVVLFDY</sequence>
<dbReference type="Proteomes" id="UP000024635">
    <property type="component" value="Unassembled WGS sequence"/>
</dbReference>
<feature type="domain" description="SCP" evidence="2">
    <location>
        <begin position="54"/>
        <end position="197"/>
    </location>
</feature>
<protein>
    <recommendedName>
        <fullName evidence="2">SCP domain-containing protein</fullName>
    </recommendedName>
</protein>
<dbReference type="SMART" id="SM00198">
    <property type="entry name" value="SCP"/>
    <property type="match status" value="1"/>
</dbReference>
<comment type="caution">
    <text evidence="3">The sequence shown here is derived from an EMBL/GenBank/DDBJ whole genome shotgun (WGS) entry which is preliminary data.</text>
</comment>
<reference evidence="4" key="1">
    <citation type="journal article" date="2015" name="Nat. Genet.">
        <title>The genome and transcriptome of the zoonotic hookworm Ancylostoma ceylanicum identify infection-specific gene families.</title>
        <authorList>
            <person name="Schwarz E.M."/>
            <person name="Hu Y."/>
            <person name="Antoshechkin I."/>
            <person name="Miller M.M."/>
            <person name="Sternberg P.W."/>
            <person name="Aroian R.V."/>
        </authorList>
    </citation>
    <scope>NUCLEOTIDE SEQUENCE</scope>
    <source>
        <strain evidence="4">HY135</strain>
    </source>
</reference>
<proteinExistence type="predicted"/>
<dbReference type="STRING" id="53326.A0A016SAZ8"/>
<evidence type="ECO:0000313" key="4">
    <source>
        <dbReference type="Proteomes" id="UP000024635"/>
    </source>
</evidence>
<evidence type="ECO:0000259" key="2">
    <source>
        <dbReference type="SMART" id="SM00198"/>
    </source>
</evidence>
<dbReference type="CDD" id="cd05380">
    <property type="entry name" value="CAP_euk"/>
    <property type="match status" value="1"/>
</dbReference>
<dbReference type="InterPro" id="IPR014044">
    <property type="entry name" value="CAP_dom"/>
</dbReference>
<evidence type="ECO:0000256" key="1">
    <source>
        <dbReference type="SAM" id="SignalP"/>
    </source>
</evidence>
<dbReference type="Gene3D" id="3.40.33.10">
    <property type="entry name" value="CAP"/>
    <property type="match status" value="1"/>
</dbReference>
<feature type="chain" id="PRO_5001489246" description="SCP domain-containing protein" evidence="1">
    <location>
        <begin position="21"/>
        <end position="241"/>
    </location>
</feature>
<feature type="signal peptide" evidence="1">
    <location>
        <begin position="1"/>
        <end position="20"/>
    </location>
</feature>
<name>A0A016SAZ8_9BILA</name>
<keyword evidence="4" id="KW-1185">Reference proteome</keyword>
<keyword evidence="1" id="KW-0732">Signal</keyword>
<dbReference type="InterPro" id="IPR035940">
    <property type="entry name" value="CAP_sf"/>
</dbReference>
<dbReference type="AlphaFoldDB" id="A0A016SAZ8"/>
<organism evidence="3 4">
    <name type="scientific">Ancylostoma ceylanicum</name>
    <dbReference type="NCBI Taxonomy" id="53326"/>
    <lineage>
        <taxon>Eukaryota</taxon>
        <taxon>Metazoa</taxon>
        <taxon>Ecdysozoa</taxon>
        <taxon>Nematoda</taxon>
        <taxon>Chromadorea</taxon>
        <taxon>Rhabditida</taxon>
        <taxon>Rhabditina</taxon>
        <taxon>Rhabditomorpha</taxon>
        <taxon>Strongyloidea</taxon>
        <taxon>Ancylostomatidae</taxon>
        <taxon>Ancylostomatinae</taxon>
        <taxon>Ancylostoma</taxon>
    </lineage>
</organism>
<dbReference type="EMBL" id="JARK01001592">
    <property type="protein sequence ID" value="EYB87820.1"/>
    <property type="molecule type" value="Genomic_DNA"/>
</dbReference>
<gene>
    <name evidence="3" type="primary">Acey_s0256.g347</name>
    <name evidence="3" type="ORF">Y032_0256g347</name>
</gene>
<dbReference type="SUPFAM" id="SSF55797">
    <property type="entry name" value="PR-1-like"/>
    <property type="match status" value="1"/>
</dbReference>
<evidence type="ECO:0000313" key="3">
    <source>
        <dbReference type="EMBL" id="EYB87820.1"/>
    </source>
</evidence>
<accession>A0A016SAZ8</accession>